<dbReference type="AlphaFoldDB" id="N1WCU1"/>
<accession>N1WCU1</accession>
<dbReference type="Proteomes" id="UP000012313">
    <property type="component" value="Unassembled WGS sequence"/>
</dbReference>
<evidence type="ECO:0008006" key="3">
    <source>
        <dbReference type="Google" id="ProtNLM"/>
    </source>
</evidence>
<evidence type="ECO:0000313" key="1">
    <source>
        <dbReference type="EMBL" id="EMY78061.1"/>
    </source>
</evidence>
<gene>
    <name evidence="1" type="ORF">LEP1GSC060_1689</name>
</gene>
<organism evidence="1 2">
    <name type="scientific">Leptospira weilii serovar Ranarum str. ICFT</name>
    <dbReference type="NCBI Taxonomy" id="1218598"/>
    <lineage>
        <taxon>Bacteria</taxon>
        <taxon>Pseudomonadati</taxon>
        <taxon>Spirochaetota</taxon>
        <taxon>Spirochaetia</taxon>
        <taxon>Leptospirales</taxon>
        <taxon>Leptospiraceae</taxon>
        <taxon>Leptospira</taxon>
    </lineage>
</organism>
<protein>
    <recommendedName>
        <fullName evidence="3">Tetratricopeptide repeat protein</fullName>
    </recommendedName>
</protein>
<comment type="caution">
    <text evidence="1">The sequence shown here is derived from an EMBL/GenBank/DDBJ whole genome shotgun (WGS) entry which is preliminary data.</text>
</comment>
<name>N1WCU1_9LEPT</name>
<dbReference type="EMBL" id="AOHC02000026">
    <property type="protein sequence ID" value="EMY78061.1"/>
    <property type="molecule type" value="Genomic_DNA"/>
</dbReference>
<reference evidence="1" key="1">
    <citation type="submission" date="2013-03" db="EMBL/GenBank/DDBJ databases">
        <authorList>
            <person name="Harkins D.M."/>
            <person name="Durkin A.S."/>
            <person name="Brinkac L.M."/>
            <person name="Haft D.H."/>
            <person name="Selengut J.D."/>
            <person name="Sanka R."/>
            <person name="DePew J."/>
            <person name="Purushe J."/>
            <person name="Hartskeerl R.A."/>
            <person name="Ahmed A."/>
            <person name="van der Linden H."/>
            <person name="Goris M.G.A."/>
            <person name="Vinetz J.M."/>
            <person name="Sutton G.G."/>
            <person name="Nierman W.C."/>
            <person name="Fouts D.E."/>
        </authorList>
    </citation>
    <scope>NUCLEOTIDE SEQUENCE [LARGE SCALE GENOMIC DNA]</scope>
    <source>
        <strain evidence="1">ICFT</strain>
    </source>
</reference>
<evidence type="ECO:0000313" key="2">
    <source>
        <dbReference type="Proteomes" id="UP000012313"/>
    </source>
</evidence>
<dbReference type="NCBIfam" id="NF047558">
    <property type="entry name" value="TPR_END_plus"/>
    <property type="match status" value="1"/>
</dbReference>
<proteinExistence type="predicted"/>
<sequence length="117" mass="12969">MTGVKSGNTYSSAREFFAADLIAYTGITKDFGLLFLGNQMIPNDVTDSRLPFNLACLYSIQGDKEEALHYTTIALRLGKSPRDFLTDPDFDRFKKDADFIRIMRGGSVSSSSLNPSK</sequence>
<keyword evidence="2" id="KW-1185">Reference proteome</keyword>